<dbReference type="Pfam" id="PF16653">
    <property type="entry name" value="Sacchrp_dh_C"/>
    <property type="match status" value="1"/>
</dbReference>
<dbReference type="Gene3D" id="3.30.360.30">
    <property type="entry name" value="homospermidine synthase like"/>
    <property type="match status" value="1"/>
</dbReference>
<evidence type="ECO:0000259" key="1">
    <source>
        <dbReference type="Pfam" id="PF03435"/>
    </source>
</evidence>
<keyword evidence="3" id="KW-0808">Transferase</keyword>
<organism evidence="3 4">
    <name type="scientific">Steroidobacter denitrificans</name>
    <dbReference type="NCBI Taxonomy" id="465721"/>
    <lineage>
        <taxon>Bacteria</taxon>
        <taxon>Pseudomonadati</taxon>
        <taxon>Pseudomonadota</taxon>
        <taxon>Gammaproteobacteria</taxon>
        <taxon>Steroidobacterales</taxon>
        <taxon>Steroidobacteraceae</taxon>
        <taxon>Steroidobacter</taxon>
    </lineage>
</organism>
<gene>
    <name evidence="3" type="ORF">ACG33_08725</name>
</gene>
<feature type="domain" description="Saccharopine dehydrogenase NADP binding" evidence="1">
    <location>
        <begin position="1"/>
        <end position="139"/>
    </location>
</feature>
<proteinExistence type="predicted"/>
<dbReference type="InterPro" id="IPR005097">
    <property type="entry name" value="Sacchrp_dh_NADP-bd"/>
</dbReference>
<dbReference type="GO" id="GO:0047296">
    <property type="term" value="F:homospermidine synthase activity"/>
    <property type="evidence" value="ECO:0007669"/>
    <property type="project" value="UniProtKB-EC"/>
</dbReference>
<protein>
    <submittedName>
        <fullName evidence="3">Homospermidine synthase</fullName>
        <ecNumber evidence="3">2.5.1.44</ecNumber>
    </submittedName>
</protein>
<dbReference type="EC" id="2.5.1.44" evidence="3"/>
<keyword evidence="4" id="KW-1185">Reference proteome</keyword>
<feature type="domain" description="Saccharopine dehydrogenase-like C-terminal" evidence="2">
    <location>
        <begin position="143"/>
        <end position="425"/>
    </location>
</feature>
<evidence type="ECO:0000313" key="3">
    <source>
        <dbReference type="EMBL" id="AMN47176.1"/>
    </source>
</evidence>
<evidence type="ECO:0000313" key="4">
    <source>
        <dbReference type="Proteomes" id="UP000070250"/>
    </source>
</evidence>
<dbReference type="EMBL" id="CP011971">
    <property type="protein sequence ID" value="AMN47176.1"/>
    <property type="molecule type" value="Genomic_DNA"/>
</dbReference>
<dbReference type="Gene3D" id="3.40.50.720">
    <property type="entry name" value="NAD(P)-binding Rossmann-like Domain"/>
    <property type="match status" value="1"/>
</dbReference>
<dbReference type="AlphaFoldDB" id="A0A127F9S7"/>
<dbReference type="PATRIC" id="fig|465721.4.peg.1853"/>
<dbReference type="InterPro" id="IPR032095">
    <property type="entry name" value="Sacchrp_dh-like_C"/>
</dbReference>
<name>A0A127F9S7_STEDE</name>
<dbReference type="KEGG" id="sdf:ACG33_08725"/>
<sequence>MIGCGSIGQAILPLLHRHLTLGPGQIVVLSADEAGRCIAQENGANFIHAHLKPRSFRRILGEHIRPGDLLLNLSVDVSSLDLVRYASENGALYVDTSIEPWPGVFDNPMLDLRQRTNFMIRERALQLSRELGRDAPTAVVDHGANPGLVSHFVKKAMLDLKAALGNPRGTPTCPEEWALLSQELGINLIQISERDTQASDRPKRPGEFVNTWSVDGLVDEAMQPSEISLGTAEKRRPKAAQFHRRGSGTMYLNRPGAATFARSWTPSSGGFQGVLMTHDEVFSIADLLSLRDGADFKYRPTVMYVYHPCDDAVLSMLELEGSGWQPQQHKRRLGPDIVTGMDELGVLLAGHARNAYWYGSQLTIEEARRHVPYANATSIQVVAGALTGIMWAIHNPRRGLVEPDDMDYEFCMAVATPYLGRMVGEFTDWTPLQGRGELFEEMLDVDRPWQLENARARQWRG</sequence>
<reference evidence="3 4" key="1">
    <citation type="submission" date="2015-06" db="EMBL/GenBank/DDBJ databases">
        <title>A Comprehensive Approach to Explore the Metabolic and Phylogenetic Diversity of Bacterial Steroid Degradation in the Environment: Testosterone as an Example.</title>
        <authorList>
            <person name="Yang F.-C."/>
            <person name="Chen Y.-L."/>
            <person name="Yu C.-P."/>
            <person name="Tang S.-L."/>
            <person name="Wang P.-H."/>
            <person name="Ismail W."/>
            <person name="Wang C.-H."/>
            <person name="Yang C.-Y."/>
            <person name="Chiang Y.-R."/>
        </authorList>
    </citation>
    <scope>NUCLEOTIDE SEQUENCE [LARGE SCALE GENOMIC DNA]</scope>
    <source>
        <strain evidence="3 4">DSM 18526</strain>
    </source>
</reference>
<accession>A0A127F9S7</accession>
<dbReference type="Pfam" id="PF03435">
    <property type="entry name" value="Sacchrp_dh_NADP"/>
    <property type="match status" value="1"/>
</dbReference>
<evidence type="ECO:0000259" key="2">
    <source>
        <dbReference type="Pfam" id="PF16653"/>
    </source>
</evidence>
<dbReference type="InterPro" id="IPR023181">
    <property type="entry name" value="Homospermid_syn-like_C"/>
</dbReference>
<dbReference type="Proteomes" id="UP000070250">
    <property type="component" value="Chromosome"/>
</dbReference>
<dbReference type="OrthoDB" id="9767495at2"/>